<dbReference type="EMBL" id="LGUC01000001">
    <property type="protein sequence ID" value="KPN32072.1"/>
    <property type="molecule type" value="Genomic_DNA"/>
</dbReference>
<evidence type="ECO:0000259" key="1">
    <source>
        <dbReference type="Pfam" id="PF26445"/>
    </source>
</evidence>
<dbReference type="InterPro" id="IPR058437">
    <property type="entry name" value="DUF8124"/>
</dbReference>
<evidence type="ECO:0000313" key="2">
    <source>
        <dbReference type="EMBL" id="KPN32072.1"/>
    </source>
</evidence>
<reference evidence="3" key="1">
    <citation type="submission" date="2013-11" db="EMBL/GenBank/DDBJ databases">
        <authorList>
            <person name="Hoang H.T."/>
            <person name="Killian M.L."/>
            <person name="Madson D.M."/>
            <person name="Arruda P.H.E."/>
            <person name="Sun D."/>
            <person name="Schwartz K.J."/>
            <person name="Yoon K."/>
        </authorList>
    </citation>
    <scope>NUCLEOTIDE SEQUENCE [LARGE SCALE GENOMIC DNA]</scope>
    <source>
        <strain evidence="3">CDK2</strain>
    </source>
</reference>
<accession>A0A0P7I514</accession>
<sequence>MWLADKSASIGTVTDCEHHTRTSRREFAGSSLTVGMSDEAAATADAGDTFGVGIGVTETELRVVVRVPSEIDSGWTDPESFQEMVEAVLWDRLDREETLRAVAASTDPGETAMLGTVTLRPDGTVVDSSLAAP</sequence>
<feature type="domain" description="DUF8124" evidence="1">
    <location>
        <begin position="46"/>
        <end position="133"/>
    </location>
</feature>
<comment type="caution">
    <text evidence="2">The sequence shown here is derived from an EMBL/GenBank/DDBJ whole genome shotgun (WGS) entry which is preliminary data.</text>
</comment>
<keyword evidence="3" id="KW-1185">Reference proteome</keyword>
<organism evidence="2 3">
    <name type="scientific">Halolamina pelagica</name>
    <dbReference type="NCBI Taxonomy" id="699431"/>
    <lineage>
        <taxon>Archaea</taxon>
        <taxon>Methanobacteriati</taxon>
        <taxon>Methanobacteriota</taxon>
        <taxon>Stenosarchaea group</taxon>
        <taxon>Halobacteria</taxon>
        <taxon>Halobacteriales</taxon>
        <taxon>Haloferacaceae</taxon>
    </lineage>
</organism>
<dbReference type="AlphaFoldDB" id="A0A0P7I514"/>
<protein>
    <recommendedName>
        <fullName evidence="1">DUF8124 domain-containing protein</fullName>
    </recommendedName>
</protein>
<evidence type="ECO:0000313" key="3">
    <source>
        <dbReference type="Proteomes" id="UP000050535"/>
    </source>
</evidence>
<dbReference type="Pfam" id="PF26445">
    <property type="entry name" value="DUF8124"/>
    <property type="match status" value="1"/>
</dbReference>
<proteinExistence type="predicted"/>
<gene>
    <name evidence="2" type="ORF">SY89_02830</name>
</gene>
<dbReference type="STRING" id="699431.SY89_02830"/>
<dbReference type="Proteomes" id="UP000050535">
    <property type="component" value="Unassembled WGS sequence"/>
</dbReference>
<name>A0A0P7I514_9EURY</name>